<organism evidence="2 3">
    <name type="scientific">Vibrio rumoiensis</name>
    <dbReference type="NCBI Taxonomy" id="76258"/>
    <lineage>
        <taxon>Bacteria</taxon>
        <taxon>Pseudomonadati</taxon>
        <taxon>Pseudomonadota</taxon>
        <taxon>Gammaproteobacteria</taxon>
        <taxon>Vibrionales</taxon>
        <taxon>Vibrionaceae</taxon>
        <taxon>Vibrio</taxon>
    </lineage>
</organism>
<dbReference type="InterPro" id="IPR032875">
    <property type="entry name" value="Succ_CoA_lig_flav_dom"/>
</dbReference>
<keyword evidence="3" id="KW-1185">Reference proteome</keyword>
<evidence type="ECO:0000313" key="2">
    <source>
        <dbReference type="EMBL" id="MFH0265161.1"/>
    </source>
</evidence>
<name>A0ABW7IUS8_9VIBR</name>
<dbReference type="PANTHER" id="PTHR42793:SF1">
    <property type="entry name" value="PEPTIDYL-LYSINE N-ACETYLTRANSFERASE PATZ"/>
    <property type="match status" value="1"/>
</dbReference>
<dbReference type="EC" id="2.3.1.-" evidence="2"/>
<dbReference type="PROSITE" id="PS51186">
    <property type="entry name" value="GNAT"/>
    <property type="match status" value="1"/>
</dbReference>
<dbReference type="InterPro" id="IPR000182">
    <property type="entry name" value="GNAT_dom"/>
</dbReference>
<evidence type="ECO:0000259" key="1">
    <source>
        <dbReference type="PROSITE" id="PS51186"/>
    </source>
</evidence>
<dbReference type="SUPFAM" id="SSF55729">
    <property type="entry name" value="Acyl-CoA N-acyltransferases (Nat)"/>
    <property type="match status" value="1"/>
</dbReference>
<dbReference type="SUPFAM" id="SSF51735">
    <property type="entry name" value="NAD(P)-binding Rossmann-fold domains"/>
    <property type="match status" value="1"/>
</dbReference>
<gene>
    <name evidence="2" type="ORF">ACGRQ9_06570</name>
</gene>
<dbReference type="InterPro" id="IPR016102">
    <property type="entry name" value="Succinyl-CoA_synth-like"/>
</dbReference>
<dbReference type="SMART" id="SM00881">
    <property type="entry name" value="CoA_binding"/>
    <property type="match status" value="1"/>
</dbReference>
<sequence length="893" mass="97998">MLTLGKLLKPSSIAVIGASQRPFRAGSIVMQNLLSGGFQGAIMPVTPKYKSVSGVLAYPNIEQLPLIPDLVIVCTKAKYNKAIFTELAAKGAGAVIVVSSDMYQSEGDSELSIDEECLAIARQSGMRILGSNSLGLMLPWINLNASLSPVTASQGSIAFISQSAAVCTTILDWASDKQIGFSAFVSLGNAVDVDFPELLDSLSVDNKTSAILLYVDSIKDARIFMSAARSASRNRRILVLKSGRSLEGQQAATLHTRGSQSIDIIYDSAIKRSGMLRVNNTHELFAALETLTHSVPLRGERLAIMTNGGGPAIMAVDELIQRGGKLATLTDETIEQLNQILPPSWSHSNPIDLVGDADSSRYSEAMNILLDSDAIDAILVMHSPSAISHPTQTAQAVIETVKKHKKSRRFNILTNWSGEMTAREARSLFTRAGIPTYRTPEGAVGAYMHLVEYRRNQKQLMETPSSVELRNPAQLLQAKDWIQSHIGNQINQFDSHQISGLLKSYNISVLPTWLASDASEAVHISEKIGYPVAVKLRSPDILHKSEVQGVMLNLRNANEVASATQAIMDRTSLLYPSALIYGVSVQSMASRAGSQELRIRIETDPIFGPVIMLGQGGTEWDVSEDASVALLPLNMALARYLVIRAMRIGKLRLEQLPNPVDTIALCELLVRLSQMVIDNPEILSLDLHPLLAVGNDFTVIDAHLELQAKDGEKRQRLAIKPYPVEHEEQVQLKNGETCLMRPVLPEDETKMASFITQVSREDLYKRFFSEVGEFNHEALANLTQIDYDREMAFIATQINDNNQEVLLGVARVIADSHNHDAEFSILVRSDLKGIGLGRRLMEKIIAYSQTKGTTRLTGITMPSNKGMVQLAKKLNFKTETHFEDNIVDMLLIL</sequence>
<dbReference type="Gene3D" id="3.40.630.30">
    <property type="match status" value="1"/>
</dbReference>
<dbReference type="InterPro" id="IPR036291">
    <property type="entry name" value="NAD(P)-bd_dom_sf"/>
</dbReference>
<reference evidence="2 3" key="1">
    <citation type="submission" date="2024-10" db="EMBL/GenBank/DDBJ databases">
        <authorList>
            <person name="Yibar A."/>
            <person name="Saticioglu I.B."/>
            <person name="Duman M."/>
            <person name="Ajmi N."/>
            <person name="Gurler F."/>
            <person name="Ay H."/>
            <person name="Onuk E."/>
            <person name="Guler S."/>
            <person name="Romalde J.L."/>
        </authorList>
    </citation>
    <scope>NUCLEOTIDE SEQUENCE [LARGE SCALE GENOMIC DNA]</scope>
    <source>
        <strain evidence="2 3">14-MA-B</strain>
    </source>
</reference>
<dbReference type="Gene3D" id="3.40.50.261">
    <property type="entry name" value="Succinyl-CoA synthetase domains"/>
    <property type="match status" value="2"/>
</dbReference>
<dbReference type="Pfam" id="PF19045">
    <property type="entry name" value="Ligase_CoA_2"/>
    <property type="match status" value="1"/>
</dbReference>
<dbReference type="InterPro" id="IPR013815">
    <property type="entry name" value="ATP_grasp_subdomain_1"/>
</dbReference>
<dbReference type="InterPro" id="IPR043938">
    <property type="entry name" value="Ligase_CoA_dom"/>
</dbReference>
<dbReference type="Pfam" id="PF13380">
    <property type="entry name" value="CoA_binding_2"/>
    <property type="match status" value="1"/>
</dbReference>
<dbReference type="SUPFAM" id="SSF56059">
    <property type="entry name" value="Glutathione synthetase ATP-binding domain-like"/>
    <property type="match status" value="1"/>
</dbReference>
<dbReference type="RefSeq" id="WP_394607512.1">
    <property type="nucleotide sequence ID" value="NZ_JBIHSN010000002.1"/>
</dbReference>
<dbReference type="EMBL" id="JBIHSN010000002">
    <property type="protein sequence ID" value="MFH0265161.1"/>
    <property type="molecule type" value="Genomic_DNA"/>
</dbReference>
<dbReference type="InterPro" id="IPR016181">
    <property type="entry name" value="Acyl_CoA_acyltransferase"/>
</dbReference>
<dbReference type="Proteomes" id="UP001607151">
    <property type="component" value="Unassembled WGS sequence"/>
</dbReference>
<dbReference type="Gene3D" id="3.30.1490.20">
    <property type="entry name" value="ATP-grasp fold, A domain"/>
    <property type="match status" value="1"/>
</dbReference>
<dbReference type="Pfam" id="PF13607">
    <property type="entry name" value="Succ_CoA_lig"/>
    <property type="match status" value="1"/>
</dbReference>
<keyword evidence="2" id="KW-0808">Transferase</keyword>
<keyword evidence="2" id="KW-0012">Acyltransferase</keyword>
<evidence type="ECO:0000313" key="3">
    <source>
        <dbReference type="Proteomes" id="UP001607151"/>
    </source>
</evidence>
<dbReference type="Gene3D" id="3.30.470.20">
    <property type="entry name" value="ATP-grasp fold, B domain"/>
    <property type="match status" value="1"/>
</dbReference>
<proteinExistence type="predicted"/>
<feature type="domain" description="N-acetyltransferase" evidence="1">
    <location>
        <begin position="738"/>
        <end position="893"/>
    </location>
</feature>
<protein>
    <submittedName>
        <fullName evidence="2">GNAT family N-acetyltransferase</fullName>
        <ecNumber evidence="2">2.3.1.-</ecNumber>
    </submittedName>
</protein>
<dbReference type="SUPFAM" id="SSF52210">
    <property type="entry name" value="Succinyl-CoA synthetase domains"/>
    <property type="match status" value="2"/>
</dbReference>
<dbReference type="PANTHER" id="PTHR42793">
    <property type="entry name" value="COA BINDING DOMAIN CONTAINING PROTEIN"/>
    <property type="match status" value="1"/>
</dbReference>
<comment type="caution">
    <text evidence="2">The sequence shown here is derived from an EMBL/GenBank/DDBJ whole genome shotgun (WGS) entry which is preliminary data.</text>
</comment>
<dbReference type="InterPro" id="IPR003781">
    <property type="entry name" value="CoA-bd"/>
</dbReference>
<dbReference type="Pfam" id="PF00583">
    <property type="entry name" value="Acetyltransf_1"/>
    <property type="match status" value="1"/>
</dbReference>
<accession>A0ABW7IUS8</accession>
<dbReference type="GO" id="GO:0016746">
    <property type="term" value="F:acyltransferase activity"/>
    <property type="evidence" value="ECO:0007669"/>
    <property type="project" value="UniProtKB-KW"/>
</dbReference>
<dbReference type="Gene3D" id="3.40.50.720">
    <property type="entry name" value="NAD(P)-binding Rossmann-like Domain"/>
    <property type="match status" value="1"/>
</dbReference>
<dbReference type="Pfam" id="PF13549">
    <property type="entry name" value="ATP-grasp_5"/>
    <property type="match status" value="1"/>
</dbReference>